<reference evidence="2" key="2">
    <citation type="submission" date="2021-04" db="EMBL/GenBank/DDBJ databases">
        <authorList>
            <person name="Gilroy R."/>
        </authorList>
    </citation>
    <scope>NUCLEOTIDE SEQUENCE</scope>
    <source>
        <strain evidence="2">CHK187-11901</strain>
    </source>
</reference>
<dbReference type="EMBL" id="DWWM01000006">
    <property type="protein sequence ID" value="HJC35805.1"/>
    <property type="molecule type" value="Genomic_DNA"/>
</dbReference>
<gene>
    <name evidence="2" type="ORF">H9702_01580</name>
</gene>
<sequence>MLEHLIQYTHSDKRYNEDVSAVGNDYMFVIDGATGLGANDVMGCGDDARWFAQTMKEHIQKHIHDELPLTEIVCQAIRDTRSRYRQDVEKMKKIDMPSGCIALFRLKDKKLEFFGLGDTCGVIELRDGQILMIADERLEALDQSVIQEMVRISAERGIPLSETRPFVKDQLIYNRNLRNTEKGYYALDLTEAGPAHAFVRTWPVESVRRIACMSDGFSQILDYPGHHDLSALLDAIEADHEQVARQLYDLQEEDSACRVVPRLKKRDDATMTFAKIC</sequence>
<evidence type="ECO:0000313" key="3">
    <source>
        <dbReference type="Proteomes" id="UP000823896"/>
    </source>
</evidence>
<name>A0A9D2SVX0_9FIRM</name>
<dbReference type="Pfam" id="PF13672">
    <property type="entry name" value="PP2C_2"/>
    <property type="match status" value="1"/>
</dbReference>
<proteinExistence type="predicted"/>
<reference evidence="2" key="1">
    <citation type="journal article" date="2021" name="PeerJ">
        <title>Extensive microbial diversity within the chicken gut microbiome revealed by metagenomics and culture.</title>
        <authorList>
            <person name="Gilroy R."/>
            <person name="Ravi A."/>
            <person name="Getino M."/>
            <person name="Pursley I."/>
            <person name="Horton D.L."/>
            <person name="Alikhan N.F."/>
            <person name="Baker D."/>
            <person name="Gharbi K."/>
            <person name="Hall N."/>
            <person name="Watson M."/>
            <person name="Adriaenssens E.M."/>
            <person name="Foster-Nyarko E."/>
            <person name="Jarju S."/>
            <person name="Secka A."/>
            <person name="Antonio M."/>
            <person name="Oren A."/>
            <person name="Chaudhuri R.R."/>
            <person name="La Ragione R."/>
            <person name="Hildebrand F."/>
            <person name="Pallen M.J."/>
        </authorList>
    </citation>
    <scope>NUCLEOTIDE SEQUENCE</scope>
    <source>
        <strain evidence="2">CHK187-11901</strain>
    </source>
</reference>
<feature type="domain" description="PPM-type phosphatase" evidence="1">
    <location>
        <begin position="23"/>
        <end position="233"/>
    </location>
</feature>
<protein>
    <submittedName>
        <fullName evidence="2">Protein phosphatase 2C family protein</fullName>
    </submittedName>
</protein>
<dbReference type="AlphaFoldDB" id="A0A9D2SVX0"/>
<accession>A0A9D2SVX0</accession>
<evidence type="ECO:0000313" key="2">
    <source>
        <dbReference type="EMBL" id="HJC35805.1"/>
    </source>
</evidence>
<dbReference type="InterPro" id="IPR036457">
    <property type="entry name" value="PPM-type-like_dom_sf"/>
</dbReference>
<dbReference type="Gene3D" id="3.60.40.10">
    <property type="entry name" value="PPM-type phosphatase domain"/>
    <property type="match status" value="1"/>
</dbReference>
<dbReference type="Proteomes" id="UP000823896">
    <property type="component" value="Unassembled WGS sequence"/>
</dbReference>
<dbReference type="InterPro" id="IPR001932">
    <property type="entry name" value="PPM-type_phosphatase-like_dom"/>
</dbReference>
<dbReference type="SUPFAM" id="SSF81606">
    <property type="entry name" value="PP2C-like"/>
    <property type="match status" value="1"/>
</dbReference>
<organism evidence="2 3">
    <name type="scientific">Candidatus Merdibacter merdavium</name>
    <dbReference type="NCBI Taxonomy" id="2838692"/>
    <lineage>
        <taxon>Bacteria</taxon>
        <taxon>Bacillati</taxon>
        <taxon>Bacillota</taxon>
        <taxon>Erysipelotrichia</taxon>
        <taxon>Erysipelotrichales</taxon>
        <taxon>Erysipelotrichaceae</taxon>
        <taxon>Merdibacter</taxon>
    </lineage>
</organism>
<comment type="caution">
    <text evidence="2">The sequence shown here is derived from an EMBL/GenBank/DDBJ whole genome shotgun (WGS) entry which is preliminary data.</text>
</comment>
<evidence type="ECO:0000259" key="1">
    <source>
        <dbReference type="Pfam" id="PF13672"/>
    </source>
</evidence>